<dbReference type="PANTHER" id="PTHR21301">
    <property type="entry name" value="REVERSE TRANSCRIPTASE"/>
    <property type="match status" value="1"/>
</dbReference>
<reference evidence="2" key="1">
    <citation type="submission" date="2025-05" db="UniProtKB">
        <authorList>
            <consortium name="EnsemblMetazoa"/>
        </authorList>
    </citation>
    <scope>IDENTIFICATION</scope>
</reference>
<dbReference type="EnsemblMetazoa" id="XM_050662550.1">
    <property type="protein sequence ID" value="XP_050518507.1"/>
    <property type="gene ID" value="LOC126892794"/>
</dbReference>
<dbReference type="SUPFAM" id="SSF56672">
    <property type="entry name" value="DNA/RNA polymerases"/>
    <property type="match status" value="1"/>
</dbReference>
<evidence type="ECO:0000313" key="2">
    <source>
        <dbReference type="EnsemblMetazoa" id="XP_050518873.1"/>
    </source>
</evidence>
<protein>
    <recommendedName>
        <fullName evidence="1">Reverse transcriptase domain-containing protein</fullName>
    </recommendedName>
</protein>
<proteinExistence type="predicted"/>
<name>A0ABM5L8V7_DIAVI</name>
<accession>A0ABM5L8V7</accession>
<dbReference type="RefSeq" id="XP_050518564.1">
    <property type="nucleotide sequence ID" value="XM_050662607.1"/>
</dbReference>
<dbReference type="GeneID" id="126892954"/>
<dbReference type="RefSeq" id="XP_050518507.1">
    <property type="nucleotide sequence ID" value="XM_050662550.1"/>
</dbReference>
<dbReference type="InterPro" id="IPR058912">
    <property type="entry name" value="HTH_animal"/>
</dbReference>
<dbReference type="Pfam" id="PF00078">
    <property type="entry name" value="RVT_1"/>
    <property type="match status" value="1"/>
</dbReference>
<dbReference type="Proteomes" id="UP001652700">
    <property type="component" value="Unplaced"/>
</dbReference>
<sequence>MVNLALQYLRLATRRNNLKLDIWFIQQCLKFKVFPTFSIVRTSKNVPPNIRTSLQIKLMKKEICSHYSKLNYINCKLKVMYDSLLDIIGFINFNNFLTDVHDKVDASNTIKFNRVHNKLINLIRDKTVYDQASQDRNNNKKFSDFQFHPRIKNLTDISFSTDEIKLLNYGLKYSVPKDLSLHDLESLSIETDVVIQNLSLSLSQRTSTRNSCYRYINKYKNKISSSSNSSSSQNSSFIDNLSFKQAQSHLKTLKSIKHKIANHNLIFSKADKGNCLVILDRDTYNNKVSSFLDDNHFIILPTDPSKRFISKLKDNIKKHSEFLSNYEAPYNKLPGNPLIPRLYGLPKIHKVGIPIRPVVSFINTPVSILSKFILNTLKNLINFTPRFTVSNSYQLVDKLQLINLNPDITMLSFDVSNLFTSVPKIETLSLVKSLLVNKSFQPNVISPILDILELCLSQDFFQFNNKFYKQPDGLAMGSCLSPFLADVFMDHLESNHIMKNPEILHWFRYVDDCLVFIAGHHDSAQQLLLKINSIHPNIKFTMELESSQAINFLDLSITRLNNQFNFGIFRKPTQTDHVIHFSSNHPLSHKLAAFRSFIHRLFSIPMSTDSFNKELNIIKQIAVNNGYDPSIIDKLIRKRESKLLQNSAFHQSSSSSAIYRSLPYHNPHLSEKIKRIVSNSSENIHISFKVGNTLGHFLTNTKDTIHYMNRSGVYRLTCSDCDASYIGRTYRSLSTRSAEHSKRDTTSAFSHHLKVNNHHLDIPDGVKLIHNIQDRNNLRLDLYEDLEISRDMRTSPNCVNRQTTLNRPFTPIHRQLFP</sequence>
<dbReference type="RefSeq" id="XP_050518627.1">
    <property type="nucleotide sequence ID" value="XM_050662670.1"/>
</dbReference>
<dbReference type="Pfam" id="PF26215">
    <property type="entry name" value="HTH_animal"/>
    <property type="match status" value="1"/>
</dbReference>
<dbReference type="PANTHER" id="PTHR21301:SF10">
    <property type="entry name" value="REVERSE TRANSCRIPTASE DOMAIN-CONTAINING PROTEIN"/>
    <property type="match status" value="1"/>
</dbReference>
<feature type="domain" description="Reverse transcriptase" evidence="1">
    <location>
        <begin position="326"/>
        <end position="568"/>
    </location>
</feature>
<dbReference type="EnsemblMetazoa" id="XM_050662916.1">
    <property type="protein sequence ID" value="XP_050518873.1"/>
    <property type="gene ID" value="LOC126892954"/>
</dbReference>
<dbReference type="PROSITE" id="PS50878">
    <property type="entry name" value="RT_POL"/>
    <property type="match status" value="1"/>
</dbReference>
<dbReference type="GeneID" id="126892794"/>
<dbReference type="EnsemblMetazoa" id="XM_050662670.1">
    <property type="protein sequence ID" value="XP_050518627.1"/>
    <property type="gene ID" value="LOC126892794"/>
</dbReference>
<dbReference type="EnsemblMetazoa" id="XM_050662607.1">
    <property type="protein sequence ID" value="XP_050518564.1"/>
    <property type="gene ID" value="LOC126892794"/>
</dbReference>
<dbReference type="InterPro" id="IPR043502">
    <property type="entry name" value="DNA/RNA_pol_sf"/>
</dbReference>
<dbReference type="InterPro" id="IPR000477">
    <property type="entry name" value="RT_dom"/>
</dbReference>
<evidence type="ECO:0000313" key="3">
    <source>
        <dbReference type="Proteomes" id="UP001652700"/>
    </source>
</evidence>
<dbReference type="RefSeq" id="XP_050518873.1">
    <property type="nucleotide sequence ID" value="XM_050662916.1"/>
</dbReference>
<organism evidence="2 3">
    <name type="scientific">Diabrotica virgifera virgifera</name>
    <name type="common">western corn rootworm</name>
    <dbReference type="NCBI Taxonomy" id="50390"/>
    <lineage>
        <taxon>Eukaryota</taxon>
        <taxon>Metazoa</taxon>
        <taxon>Ecdysozoa</taxon>
        <taxon>Arthropoda</taxon>
        <taxon>Hexapoda</taxon>
        <taxon>Insecta</taxon>
        <taxon>Pterygota</taxon>
        <taxon>Neoptera</taxon>
        <taxon>Endopterygota</taxon>
        <taxon>Coleoptera</taxon>
        <taxon>Polyphaga</taxon>
        <taxon>Cucujiformia</taxon>
        <taxon>Chrysomeloidea</taxon>
        <taxon>Chrysomelidae</taxon>
        <taxon>Galerucinae</taxon>
        <taxon>Diabroticina</taxon>
        <taxon>Diabroticites</taxon>
        <taxon>Diabrotica</taxon>
    </lineage>
</organism>
<keyword evidence="3" id="KW-1185">Reference proteome</keyword>
<evidence type="ECO:0000259" key="1">
    <source>
        <dbReference type="PROSITE" id="PS50878"/>
    </source>
</evidence>